<evidence type="ECO:0000259" key="1">
    <source>
        <dbReference type="Pfam" id="PF03811"/>
    </source>
</evidence>
<keyword evidence="3" id="KW-1185">Reference proteome</keyword>
<dbReference type="EMBL" id="JAWLOF010000006">
    <property type="protein sequence ID" value="MDV7023213.1"/>
    <property type="molecule type" value="Genomic_DNA"/>
</dbReference>
<evidence type="ECO:0000313" key="2">
    <source>
        <dbReference type="EMBL" id="MDV7023213.1"/>
    </source>
</evidence>
<proteinExistence type="predicted"/>
<reference evidence="2 3" key="1">
    <citation type="submission" date="2023-10" db="EMBL/GenBank/DDBJ databases">
        <authorList>
            <person name="Dale J."/>
        </authorList>
    </citation>
    <scope>NUCLEOTIDE SEQUENCE [LARGE SCALE GENOMIC DNA]</scope>
    <source>
        <strain evidence="2 3">2023EL-00970</strain>
    </source>
</reference>
<protein>
    <submittedName>
        <fullName evidence="2">IS1 family transposase</fullName>
    </submittedName>
</protein>
<dbReference type="Proteomes" id="UP001187066">
    <property type="component" value="Unassembled WGS sequence"/>
</dbReference>
<sequence>MNAWAHVNCCKTIGCRLFGVANSARYLHIGRNCRCPECGYYFPFISPGSLSAFSQQSNHHYAGVVLCCPGCGQTDALVRHGQNAAGKQRWRCQACARTFTHYAGPVAWDEKLTPLREAIATGASFRLVYQDSQLIRRALSRLAFLAGLEQVHSSLASLNAEFSTTAFTVGFNGGENQLYLIVTADNKTGRVIALSTNYTALNQGIGQEWRYPSLPGEKQSTQSVIRQVFDKDRIIKQRPLLFDVAYGVAELKRDDAGVVVKPVIAAYRHFALVHALTHKRVLSVQHWLAHECFLYGACLMANRHDVVSQRSRIAFVYERGTRDDTQRLRSDTVVSSIIWRDSWRCYSQRHYEMAVCHLTGNPGNAAFLHATLQPAKAFQSWLAMHPVWPQLNRLAPRNVVALLEYLAAEYNRER</sequence>
<accession>A0ABU4E271</accession>
<dbReference type="Pfam" id="PF03811">
    <property type="entry name" value="Zn_ribbon_InsA"/>
    <property type="match status" value="1"/>
</dbReference>
<organism evidence="2 3">
    <name type="scientific">Atlantibacter subterraneus</name>
    <dbReference type="NCBI Taxonomy" id="255519"/>
    <lineage>
        <taxon>Bacteria</taxon>
        <taxon>Pseudomonadati</taxon>
        <taxon>Pseudomonadota</taxon>
        <taxon>Gammaproteobacteria</taxon>
        <taxon>Enterobacterales</taxon>
        <taxon>Enterobacteriaceae</taxon>
        <taxon>Atlantibacter</taxon>
    </lineage>
</organism>
<evidence type="ECO:0000313" key="3">
    <source>
        <dbReference type="Proteomes" id="UP001187066"/>
    </source>
</evidence>
<comment type="caution">
    <text evidence="2">The sequence shown here is derived from an EMBL/GenBank/DDBJ whole genome shotgun (WGS) entry which is preliminary data.</text>
</comment>
<dbReference type="InterPro" id="IPR003220">
    <property type="entry name" value="InsA_N_dom_Znf"/>
</dbReference>
<gene>
    <name evidence="2" type="ORF">R4P48_11050</name>
</gene>
<dbReference type="RefSeq" id="WP_317678210.1">
    <property type="nucleotide sequence ID" value="NZ_JAWLOF010000006.1"/>
</dbReference>
<name>A0ABU4E271_9ENTR</name>
<feature type="domain" description="InsA N-terminal zinc ribbon" evidence="1">
    <location>
        <begin position="62"/>
        <end position="95"/>
    </location>
</feature>